<organism evidence="1 2">
    <name type="scientific">Gossypium arboreum</name>
    <name type="common">Tree cotton</name>
    <name type="synonym">Gossypium nanking</name>
    <dbReference type="NCBI Taxonomy" id="29729"/>
    <lineage>
        <taxon>Eukaryota</taxon>
        <taxon>Viridiplantae</taxon>
        <taxon>Streptophyta</taxon>
        <taxon>Embryophyta</taxon>
        <taxon>Tracheophyta</taxon>
        <taxon>Spermatophyta</taxon>
        <taxon>Magnoliopsida</taxon>
        <taxon>eudicotyledons</taxon>
        <taxon>Gunneridae</taxon>
        <taxon>Pentapetalae</taxon>
        <taxon>rosids</taxon>
        <taxon>malvids</taxon>
        <taxon>Malvales</taxon>
        <taxon>Malvaceae</taxon>
        <taxon>Malvoideae</taxon>
        <taxon>Gossypium</taxon>
    </lineage>
</organism>
<comment type="caution">
    <text evidence="1">The sequence shown here is derived from an EMBL/GenBank/DDBJ whole genome shotgun (WGS) entry which is preliminary data.</text>
</comment>
<dbReference type="Proteomes" id="UP001358586">
    <property type="component" value="Chromosome 2"/>
</dbReference>
<keyword evidence="2" id="KW-1185">Reference proteome</keyword>
<accession>A0ABR0QVP5</accession>
<evidence type="ECO:0000313" key="1">
    <source>
        <dbReference type="EMBL" id="KAK5843406.1"/>
    </source>
</evidence>
<evidence type="ECO:0008006" key="3">
    <source>
        <dbReference type="Google" id="ProtNLM"/>
    </source>
</evidence>
<proteinExistence type="predicted"/>
<gene>
    <name evidence="1" type="ORF">PVK06_005862</name>
</gene>
<evidence type="ECO:0000313" key="2">
    <source>
        <dbReference type="Proteomes" id="UP001358586"/>
    </source>
</evidence>
<reference evidence="1 2" key="1">
    <citation type="submission" date="2023-03" db="EMBL/GenBank/DDBJ databases">
        <title>WGS of Gossypium arboreum.</title>
        <authorList>
            <person name="Yu D."/>
        </authorList>
    </citation>
    <scope>NUCLEOTIDE SEQUENCE [LARGE SCALE GENOMIC DNA]</scope>
    <source>
        <tissue evidence="1">Leaf</tissue>
    </source>
</reference>
<name>A0ABR0QVP5_GOSAR</name>
<dbReference type="EMBL" id="JARKNE010000002">
    <property type="protein sequence ID" value="KAK5843406.1"/>
    <property type="molecule type" value="Genomic_DNA"/>
</dbReference>
<sequence>MKPPEIWLKCNVDAASFGVDQSTSFVVVVRDSNGVLDKSLTSHHRANLEPKLAEAFAIQDALSWL</sequence>
<protein>
    <recommendedName>
        <fullName evidence="3">RNase H type-1 domain-containing protein</fullName>
    </recommendedName>
</protein>